<gene>
    <name evidence="2" type="ORF">SAMN04488561_3005</name>
</gene>
<dbReference type="RefSeq" id="WP_069111901.1">
    <property type="nucleotide sequence ID" value="NZ_FNUC01000003.1"/>
</dbReference>
<reference evidence="3" key="1">
    <citation type="submission" date="2016-10" db="EMBL/GenBank/DDBJ databases">
        <authorList>
            <person name="Varghese N."/>
            <person name="Submissions S."/>
        </authorList>
    </citation>
    <scope>NUCLEOTIDE SEQUENCE [LARGE SCALE GENOMIC DNA]</scope>
    <source>
        <strain evidence="3">DSM 45237</strain>
    </source>
</reference>
<dbReference type="Pfam" id="PF01243">
    <property type="entry name" value="PNPOx_N"/>
    <property type="match status" value="1"/>
</dbReference>
<dbReference type="AlphaFoldDB" id="A0A1H5MB64"/>
<dbReference type="STRING" id="561176.SAMN04488561_3005"/>
<dbReference type="InterPro" id="IPR011576">
    <property type="entry name" value="Pyridox_Oxase_N"/>
</dbReference>
<sequence>MTAPPTLAPRPLAERRDAARHRLATGHRLWLATGRDGHGAHLIPVSFVLDGEHLTMATFDRSRTMANLRAHPRARAVIGDPDDVVAIDGDVSIVEVADIDATVADRYAQVSHDPRQVPGFRYLYLRPDRVQVWNGFHEFGGRTVMLGGSWLDAPAD</sequence>
<feature type="domain" description="Pyridoxamine 5'-phosphate oxidase N-terminal" evidence="1">
    <location>
        <begin position="18"/>
        <end position="133"/>
    </location>
</feature>
<keyword evidence="3" id="KW-1185">Reference proteome</keyword>
<protein>
    <submittedName>
        <fullName evidence="2">General stress protein 26</fullName>
    </submittedName>
</protein>
<organism evidence="2 3">
    <name type="scientific">Jiangella alba</name>
    <dbReference type="NCBI Taxonomy" id="561176"/>
    <lineage>
        <taxon>Bacteria</taxon>
        <taxon>Bacillati</taxon>
        <taxon>Actinomycetota</taxon>
        <taxon>Actinomycetes</taxon>
        <taxon>Jiangellales</taxon>
        <taxon>Jiangellaceae</taxon>
        <taxon>Jiangella</taxon>
    </lineage>
</organism>
<proteinExistence type="predicted"/>
<accession>A0A1H5MB64</accession>
<name>A0A1H5MB64_9ACTN</name>
<evidence type="ECO:0000313" key="2">
    <source>
        <dbReference type="EMBL" id="SEE85678.1"/>
    </source>
</evidence>
<dbReference type="OrthoDB" id="3627463at2"/>
<dbReference type="Proteomes" id="UP000181980">
    <property type="component" value="Unassembled WGS sequence"/>
</dbReference>
<dbReference type="EMBL" id="FNUC01000003">
    <property type="protein sequence ID" value="SEE85678.1"/>
    <property type="molecule type" value="Genomic_DNA"/>
</dbReference>
<dbReference type="Gene3D" id="2.30.110.10">
    <property type="entry name" value="Electron Transport, Fmn-binding Protein, Chain A"/>
    <property type="match status" value="1"/>
</dbReference>
<evidence type="ECO:0000313" key="3">
    <source>
        <dbReference type="Proteomes" id="UP000181980"/>
    </source>
</evidence>
<evidence type="ECO:0000259" key="1">
    <source>
        <dbReference type="Pfam" id="PF01243"/>
    </source>
</evidence>
<dbReference type="InterPro" id="IPR012349">
    <property type="entry name" value="Split_barrel_FMN-bd"/>
</dbReference>
<dbReference type="SUPFAM" id="SSF50475">
    <property type="entry name" value="FMN-binding split barrel"/>
    <property type="match status" value="1"/>
</dbReference>